<sequence>MRSWQRGWHHWRLSRALLDGAGGLWALVAALAVAVSCVASVAWLNDRLTSTLVTEAGAWLAGDLQIASSRPFAARWHGWRAQHPEIRVAESVTTTSMVRTPQGDRQLVALRAIGPGYPLRGTIRLRAAGSTDEAATEENPRLVIVDAANLTSNQAWIDARLSALLGLREGMTFALGRSEVVVAGILESTPEQGADFLSFLPEVIVSTETLDGSGLIAPGSRATWRWHIVAPQAALPQIKAEIEALLQPGERLVAVDEAQPSVKTLLEQVQRFLRLGTIAAVVLAAVAVALAARRVALQLTRRVAVVRALGISRLRLLMLLGLRFLVLAALGVGAGLVIGWGAQSLFAELLQALVAHTGLAPAAFVAGWPAALLGFVLVAAFVTPWLVWLVRLPPIAVLRHVAPPSHPLGWLGWVLATSGALAGVTVALAGEWQLAVTALAVIAAITCGFGVLAIVLLRFAYRFLPQRTPTPVRLILLFLVRQPLTVAIQVAALAVGLTAIWLLLFVRSDLLAAWRYQTPPDAPNRFVINVMPDQVAPLTAQFEKAGIAPPRFWPMVRGRLQSINGAPIPQALLDANPRAERLANREFNLTWSTALPEDNRIVAGRWHGDSTAREASVEAGLAKLFDIKVGDTVTFGIAGETVTVSITSIRALRWESMRPNFFFITTPAALEHFPAIFMAAIRLPPHERAFERTLVAQFPNVTVIDVEQLRAEFERLSNDVTRLLEAVFAFALAAGGLVLLLGWAAGDERRAQQVALLRALGLQERVAHPFLLGEAATVGALAALFSVLAASLLGSWLAYRLFDLLLPVRWGPLAAAALIVAVLVGILGWWRAKGLLAQPPLTVLRAASPQ</sequence>
<dbReference type="PANTHER" id="PTHR30287">
    <property type="entry name" value="MEMBRANE COMPONENT OF PREDICTED ABC SUPERFAMILY METABOLITE UPTAKE TRANSPORTER"/>
    <property type="match status" value="1"/>
</dbReference>
<gene>
    <name evidence="2" type="ORF">HPTL_1108</name>
</gene>
<dbReference type="KEGG" id="htl:HPTL_1108"/>
<evidence type="ECO:0000256" key="1">
    <source>
        <dbReference type="SAM" id="Phobius"/>
    </source>
</evidence>
<feature type="transmembrane region" description="Helical" evidence="1">
    <location>
        <begin position="272"/>
        <end position="292"/>
    </location>
</feature>
<organism evidence="2 3">
    <name type="scientific">Hydrogenophilus thermoluteolus</name>
    <name type="common">Pseudomonas hydrogenothermophila</name>
    <dbReference type="NCBI Taxonomy" id="297"/>
    <lineage>
        <taxon>Bacteria</taxon>
        <taxon>Pseudomonadati</taxon>
        <taxon>Pseudomonadota</taxon>
        <taxon>Hydrogenophilia</taxon>
        <taxon>Hydrogenophilales</taxon>
        <taxon>Hydrogenophilaceae</taxon>
        <taxon>Hydrogenophilus</taxon>
    </lineage>
</organism>
<keyword evidence="1" id="KW-0812">Transmembrane</keyword>
<keyword evidence="1" id="KW-0472">Membrane</keyword>
<accession>A0A2Z6DYI9</accession>
<dbReference type="Proteomes" id="UP000262004">
    <property type="component" value="Chromosome"/>
</dbReference>
<dbReference type="OrthoDB" id="5292592at2"/>
<dbReference type="RefSeq" id="WP_119335112.1">
    <property type="nucleotide sequence ID" value="NZ_AP018558.1"/>
</dbReference>
<keyword evidence="1" id="KW-1133">Transmembrane helix</keyword>
<dbReference type="PANTHER" id="PTHR30287:SF1">
    <property type="entry name" value="INNER MEMBRANE PROTEIN"/>
    <property type="match status" value="1"/>
</dbReference>
<evidence type="ECO:0000313" key="2">
    <source>
        <dbReference type="EMBL" id="BBD77372.1"/>
    </source>
</evidence>
<feature type="transmembrane region" description="Helical" evidence="1">
    <location>
        <begin position="766"/>
        <end position="790"/>
    </location>
</feature>
<dbReference type="EMBL" id="AP018558">
    <property type="protein sequence ID" value="BBD77372.1"/>
    <property type="molecule type" value="Genomic_DNA"/>
</dbReference>
<dbReference type="GO" id="GO:0005886">
    <property type="term" value="C:plasma membrane"/>
    <property type="evidence" value="ECO:0007669"/>
    <property type="project" value="UniProtKB-SubCell"/>
</dbReference>
<proteinExistence type="predicted"/>
<dbReference type="AlphaFoldDB" id="A0A2Z6DYI9"/>
<dbReference type="InterPro" id="IPR038766">
    <property type="entry name" value="Membrane_comp_ABC_pdt"/>
</dbReference>
<feature type="transmembrane region" description="Helical" evidence="1">
    <location>
        <begin position="726"/>
        <end position="745"/>
    </location>
</feature>
<feature type="transmembrane region" description="Helical" evidence="1">
    <location>
        <begin position="372"/>
        <end position="390"/>
    </location>
</feature>
<protein>
    <submittedName>
        <fullName evidence="2">ABC transporter permease</fullName>
    </submittedName>
</protein>
<evidence type="ECO:0000313" key="3">
    <source>
        <dbReference type="Proteomes" id="UP000262004"/>
    </source>
</evidence>
<feature type="transmembrane region" description="Helical" evidence="1">
    <location>
        <begin position="316"/>
        <end position="339"/>
    </location>
</feature>
<feature type="transmembrane region" description="Helical" evidence="1">
    <location>
        <begin position="410"/>
        <end position="429"/>
    </location>
</feature>
<feature type="transmembrane region" description="Helical" evidence="1">
    <location>
        <begin position="484"/>
        <end position="506"/>
    </location>
</feature>
<keyword evidence="3" id="KW-1185">Reference proteome</keyword>
<feature type="transmembrane region" description="Helical" evidence="1">
    <location>
        <begin position="660"/>
        <end position="681"/>
    </location>
</feature>
<feature type="transmembrane region" description="Helical" evidence="1">
    <location>
        <begin position="810"/>
        <end position="830"/>
    </location>
</feature>
<feature type="transmembrane region" description="Helical" evidence="1">
    <location>
        <begin position="345"/>
        <end position="365"/>
    </location>
</feature>
<feature type="transmembrane region" description="Helical" evidence="1">
    <location>
        <begin position="21"/>
        <end position="44"/>
    </location>
</feature>
<name>A0A2Z6DYI9_HYDTE</name>
<reference evidence="2 3" key="1">
    <citation type="submission" date="2018-04" db="EMBL/GenBank/DDBJ databases">
        <title>Complete genome sequence of Hydrogenophilus thermoluteolus TH-1.</title>
        <authorList>
            <person name="Arai H."/>
        </authorList>
    </citation>
    <scope>NUCLEOTIDE SEQUENCE [LARGE SCALE GENOMIC DNA]</scope>
    <source>
        <strain evidence="2 3">TH-1</strain>
    </source>
</reference>
<feature type="transmembrane region" description="Helical" evidence="1">
    <location>
        <begin position="436"/>
        <end position="464"/>
    </location>
</feature>